<feature type="compositionally biased region" description="Basic and acidic residues" evidence="1">
    <location>
        <begin position="258"/>
        <end position="274"/>
    </location>
</feature>
<reference evidence="3 4" key="1">
    <citation type="submission" date="2016-06" db="EMBL/GenBank/DDBJ databases">
        <title>Evolution of pathogenesis and genome organization in the Tremellales.</title>
        <authorList>
            <person name="Cuomo C."/>
            <person name="Litvintseva A."/>
            <person name="Heitman J."/>
            <person name="Chen Y."/>
            <person name="Sun S."/>
            <person name="Springer D."/>
            <person name="Dromer F."/>
            <person name="Young S."/>
            <person name="Zeng Q."/>
            <person name="Chapman S."/>
            <person name="Gujja S."/>
            <person name="Saif S."/>
            <person name="Birren B."/>
        </authorList>
    </citation>
    <scope>NUCLEOTIDE SEQUENCE [LARGE SCALE GENOMIC DNA]</scope>
    <source>
        <strain evidence="3 4">ATCC 28783</strain>
    </source>
</reference>
<dbReference type="InParanoid" id="A0A4Q1BHX0"/>
<feature type="region of interest" description="Disordered" evidence="1">
    <location>
        <begin position="144"/>
        <end position="163"/>
    </location>
</feature>
<dbReference type="Proteomes" id="UP000289152">
    <property type="component" value="Unassembled WGS sequence"/>
</dbReference>
<name>A0A4Q1BHX0_TREME</name>
<sequence>MSSTLLHTALQNLHVSQRKESLLRPSSEPGMRRPPVVIVEDDELVHVGGMTRPGTPRGERVEKTRVKDPLRTLPTHLAVRVFLQLDIKSLARCDRVCKRWHKSSTLNYVWFLQNRALILPTTTLSIPTRLRQLPSTFPLPILSSTSSIPSSPPTPSSNPPELFFDPYDKLPRLSRLPLPPLPTSQTPQWSKSESKKSWKTQFRLTFQRPDNDDSLKVDFSFSRNSSGASSPGYHGHGYSGLGSGNKERWVEGSEEMSNTERKVLARERYKEMRGRKSKEKRKMGGELGIRDKGGLGDVSRFEAPW</sequence>
<dbReference type="InterPro" id="IPR036047">
    <property type="entry name" value="F-box-like_dom_sf"/>
</dbReference>
<dbReference type="InterPro" id="IPR001810">
    <property type="entry name" value="F-box_dom"/>
</dbReference>
<feature type="region of interest" description="Disordered" evidence="1">
    <location>
        <begin position="175"/>
        <end position="195"/>
    </location>
</feature>
<comment type="caution">
    <text evidence="3">The sequence shown here is derived from an EMBL/GenBank/DDBJ whole genome shotgun (WGS) entry which is preliminary data.</text>
</comment>
<gene>
    <name evidence="3" type="ORF">M231_05500</name>
</gene>
<feature type="compositionally biased region" description="Basic and acidic residues" evidence="1">
    <location>
        <begin position="282"/>
        <end position="294"/>
    </location>
</feature>
<dbReference type="EMBL" id="SDIL01000074">
    <property type="protein sequence ID" value="RXK37210.1"/>
    <property type="molecule type" value="Genomic_DNA"/>
</dbReference>
<feature type="region of interest" description="Disordered" evidence="1">
    <location>
        <begin position="224"/>
        <end position="305"/>
    </location>
</feature>
<feature type="domain" description="F-box" evidence="2">
    <location>
        <begin position="67"/>
        <end position="113"/>
    </location>
</feature>
<dbReference type="OrthoDB" id="6419443at2759"/>
<dbReference type="SMART" id="SM00256">
    <property type="entry name" value="FBOX"/>
    <property type="match status" value="1"/>
</dbReference>
<proteinExistence type="predicted"/>
<dbReference type="AlphaFoldDB" id="A0A4Q1BHX0"/>
<feature type="compositionally biased region" description="Gly residues" evidence="1">
    <location>
        <begin position="234"/>
        <end position="243"/>
    </location>
</feature>
<evidence type="ECO:0000313" key="3">
    <source>
        <dbReference type="EMBL" id="RXK37210.1"/>
    </source>
</evidence>
<evidence type="ECO:0000313" key="4">
    <source>
        <dbReference type="Proteomes" id="UP000289152"/>
    </source>
</evidence>
<dbReference type="SUPFAM" id="SSF81383">
    <property type="entry name" value="F-box domain"/>
    <property type="match status" value="1"/>
</dbReference>
<accession>A0A4Q1BHX0</accession>
<organism evidence="3 4">
    <name type="scientific">Tremella mesenterica</name>
    <name type="common">Jelly fungus</name>
    <dbReference type="NCBI Taxonomy" id="5217"/>
    <lineage>
        <taxon>Eukaryota</taxon>
        <taxon>Fungi</taxon>
        <taxon>Dikarya</taxon>
        <taxon>Basidiomycota</taxon>
        <taxon>Agaricomycotina</taxon>
        <taxon>Tremellomycetes</taxon>
        <taxon>Tremellales</taxon>
        <taxon>Tremellaceae</taxon>
        <taxon>Tremella</taxon>
    </lineage>
</organism>
<protein>
    <recommendedName>
        <fullName evidence="2">F-box domain-containing protein</fullName>
    </recommendedName>
</protein>
<evidence type="ECO:0000256" key="1">
    <source>
        <dbReference type="SAM" id="MobiDB-lite"/>
    </source>
</evidence>
<keyword evidence="4" id="KW-1185">Reference proteome</keyword>
<feature type="compositionally biased region" description="Low complexity" evidence="1">
    <location>
        <begin position="224"/>
        <end position="233"/>
    </location>
</feature>
<dbReference type="STRING" id="5217.A0A4Q1BHX0"/>
<dbReference type="PROSITE" id="PS50181">
    <property type="entry name" value="FBOX"/>
    <property type="match status" value="1"/>
</dbReference>
<dbReference type="Gene3D" id="1.20.1280.50">
    <property type="match status" value="1"/>
</dbReference>
<dbReference type="Pfam" id="PF12937">
    <property type="entry name" value="F-box-like"/>
    <property type="match status" value="1"/>
</dbReference>
<evidence type="ECO:0000259" key="2">
    <source>
        <dbReference type="PROSITE" id="PS50181"/>
    </source>
</evidence>
<dbReference type="VEuPathDB" id="FungiDB:TREMEDRAFT_69593"/>